<organism evidence="8 9">
    <name type="scientific">Candidatus Brevifilum fermentans</name>
    <dbReference type="NCBI Taxonomy" id="1986204"/>
    <lineage>
        <taxon>Bacteria</taxon>
        <taxon>Bacillati</taxon>
        <taxon>Chloroflexota</taxon>
        <taxon>Anaerolineae</taxon>
        <taxon>Anaerolineales</taxon>
        <taxon>Anaerolineaceae</taxon>
        <taxon>Candidatus Brevifilum</taxon>
    </lineage>
</organism>
<keyword evidence="2" id="KW-1003">Cell membrane</keyword>
<proteinExistence type="predicted"/>
<comment type="subcellular location">
    <subcellularLocation>
        <location evidence="1">Cell membrane</location>
        <topology evidence="1">Multi-pass membrane protein</topology>
    </subcellularLocation>
</comment>
<evidence type="ECO:0000313" key="8">
    <source>
        <dbReference type="EMBL" id="SMX55062.1"/>
    </source>
</evidence>
<dbReference type="PANTHER" id="PTHR33545">
    <property type="entry name" value="UPF0750 MEMBRANE PROTEIN YITT-RELATED"/>
    <property type="match status" value="1"/>
</dbReference>
<name>A0A1Y6K5S4_9CHLR</name>
<dbReference type="Pfam" id="PF10035">
    <property type="entry name" value="DUF2179"/>
    <property type="match status" value="1"/>
</dbReference>
<dbReference type="InterPro" id="IPR015867">
    <property type="entry name" value="N-reg_PII/ATP_PRibTrfase_C"/>
</dbReference>
<gene>
    <name evidence="8" type="ORF">CFX1CAM_1997</name>
</gene>
<dbReference type="EMBL" id="LT859958">
    <property type="protein sequence ID" value="SMX55062.1"/>
    <property type="molecule type" value="Genomic_DNA"/>
</dbReference>
<evidence type="ECO:0000256" key="1">
    <source>
        <dbReference type="ARBA" id="ARBA00004651"/>
    </source>
</evidence>
<feature type="transmembrane region" description="Helical" evidence="6">
    <location>
        <begin position="191"/>
        <end position="209"/>
    </location>
</feature>
<protein>
    <recommendedName>
        <fullName evidence="7">DUF2179 domain-containing protein</fullName>
    </recommendedName>
</protein>
<dbReference type="RefSeq" id="WP_087862856.1">
    <property type="nucleotide sequence ID" value="NZ_LT859958.1"/>
</dbReference>
<reference evidence="9" key="1">
    <citation type="submission" date="2017-05" db="EMBL/GenBank/DDBJ databases">
        <authorList>
            <person name="Kirkegaard R."/>
            <person name="Mcilroy J S."/>
        </authorList>
    </citation>
    <scope>NUCLEOTIDE SEQUENCE [LARGE SCALE GENOMIC DNA]</scope>
</reference>
<evidence type="ECO:0000256" key="2">
    <source>
        <dbReference type="ARBA" id="ARBA00022475"/>
    </source>
</evidence>
<evidence type="ECO:0000256" key="3">
    <source>
        <dbReference type="ARBA" id="ARBA00022692"/>
    </source>
</evidence>
<dbReference type="PIRSF" id="PIRSF006483">
    <property type="entry name" value="Membrane_protein_YitT"/>
    <property type="match status" value="1"/>
</dbReference>
<feature type="transmembrane region" description="Helical" evidence="6">
    <location>
        <begin position="163"/>
        <end position="185"/>
    </location>
</feature>
<sequence>MKSNSSNQIKKFFSEIHFSRNDVWDFALILVGALIQAAAMSLFLVPADLVSGGISGLAQLIHHYTEFPIGLMVFLGNIPLFILGWKHLGGPRFAIRTVVSIIAFSAFTDLLMLFLPRGGVTDDPVLNTIYGGLLLGVGLGIVYRGRGTSGGSDILGRILNFRFHLTISHAYLITDSLVVLAAGFVFGWTKALYGLVLIYVSGLAAELALEGTNVVRSAMIVTTQTDAITQAIMKDLERGVTILEGTGGYTGEPRDVVYCVVSRMDVPRLKTLVHENDPHAFMVIGQAQEALGEGFTPLKVDHH</sequence>
<feature type="transmembrane region" description="Helical" evidence="6">
    <location>
        <begin position="67"/>
        <end position="85"/>
    </location>
</feature>
<feature type="transmembrane region" description="Helical" evidence="6">
    <location>
        <begin position="26"/>
        <end position="47"/>
    </location>
</feature>
<keyword evidence="9" id="KW-1185">Reference proteome</keyword>
<dbReference type="AlphaFoldDB" id="A0A1Y6K5S4"/>
<dbReference type="CDD" id="cd16380">
    <property type="entry name" value="YitT_C"/>
    <property type="match status" value="1"/>
</dbReference>
<evidence type="ECO:0000313" key="9">
    <source>
        <dbReference type="Proteomes" id="UP000195514"/>
    </source>
</evidence>
<evidence type="ECO:0000256" key="4">
    <source>
        <dbReference type="ARBA" id="ARBA00022989"/>
    </source>
</evidence>
<keyword evidence="5 6" id="KW-0472">Membrane</keyword>
<dbReference type="Gene3D" id="3.30.70.120">
    <property type="match status" value="1"/>
</dbReference>
<dbReference type="KEGG" id="abat:CFX1CAM_1997"/>
<dbReference type="InterPro" id="IPR003740">
    <property type="entry name" value="YitT"/>
</dbReference>
<dbReference type="GO" id="GO:0005886">
    <property type="term" value="C:plasma membrane"/>
    <property type="evidence" value="ECO:0007669"/>
    <property type="project" value="UniProtKB-SubCell"/>
</dbReference>
<keyword evidence="4 6" id="KW-1133">Transmembrane helix</keyword>
<dbReference type="PANTHER" id="PTHR33545:SF5">
    <property type="entry name" value="UPF0750 MEMBRANE PROTEIN YITT"/>
    <property type="match status" value="1"/>
</dbReference>
<feature type="transmembrane region" description="Helical" evidence="6">
    <location>
        <begin position="127"/>
        <end position="143"/>
    </location>
</feature>
<feature type="domain" description="DUF2179" evidence="7">
    <location>
        <begin position="238"/>
        <end position="292"/>
    </location>
</feature>
<dbReference type="OrthoDB" id="9779786at2"/>
<feature type="transmembrane region" description="Helical" evidence="6">
    <location>
        <begin position="97"/>
        <end position="115"/>
    </location>
</feature>
<accession>A0A1Y6K5S4</accession>
<dbReference type="InterPro" id="IPR051461">
    <property type="entry name" value="UPF0750_membrane"/>
</dbReference>
<dbReference type="Pfam" id="PF02588">
    <property type="entry name" value="YitT_membrane"/>
    <property type="match status" value="1"/>
</dbReference>
<evidence type="ECO:0000259" key="7">
    <source>
        <dbReference type="Pfam" id="PF10035"/>
    </source>
</evidence>
<dbReference type="Proteomes" id="UP000195514">
    <property type="component" value="Chromosome I"/>
</dbReference>
<keyword evidence="3 6" id="KW-0812">Transmembrane</keyword>
<evidence type="ECO:0000256" key="6">
    <source>
        <dbReference type="SAM" id="Phobius"/>
    </source>
</evidence>
<dbReference type="InterPro" id="IPR019264">
    <property type="entry name" value="DUF2179"/>
</dbReference>
<evidence type="ECO:0000256" key="5">
    <source>
        <dbReference type="ARBA" id="ARBA00023136"/>
    </source>
</evidence>